<dbReference type="AlphaFoldDB" id="A0AAE9YPB9"/>
<keyword evidence="2" id="KW-1185">Reference proteome</keyword>
<protein>
    <submittedName>
        <fullName evidence="1">Uncharacterized protein</fullName>
    </submittedName>
</protein>
<reference evidence="1 2" key="1">
    <citation type="journal article" date="2015" name="Genome Announc.">
        <title>Draft Genome Sequences of Marine Isolates of Thalassomonas viridans and Thalassomonas actiniarum.</title>
        <authorList>
            <person name="Olonade I."/>
            <person name="van Zyl L.J."/>
            <person name="Trindade M."/>
        </authorList>
    </citation>
    <scope>NUCLEOTIDE SEQUENCE [LARGE SCALE GENOMIC DNA]</scope>
    <source>
        <strain evidence="1 2">A5K-106</strain>
    </source>
</reference>
<dbReference type="EMBL" id="CP059735">
    <property type="protein sequence ID" value="WDD98367.1"/>
    <property type="molecule type" value="Genomic_DNA"/>
</dbReference>
<sequence>MTEFTWNNHKEVLVATDGTEFTNNPETGLLWQSEEEALAYAQAEVELQAGPEVTEITYTAYVVFDTPVVAAESGVILQAPNSETDFDETTVTLGSTLQLTAKLLTDKEDPESLFTSVPKDLFRIPVVNQATGEQDLFAGILENGVITINAPMTKAGYWEVNEELVNSKLADDFRLGLDKTVFAVVNVDASIAATLIGNEPLTETAGA</sequence>
<accession>A0AAE9YPB9</accession>
<gene>
    <name evidence="1" type="ORF">SG35_024365</name>
</gene>
<dbReference type="Proteomes" id="UP000032568">
    <property type="component" value="Chromosome"/>
</dbReference>
<name>A0AAE9YPB9_9GAMM</name>
<reference evidence="1 2" key="2">
    <citation type="journal article" date="2022" name="Mar. Drugs">
        <title>Bioassay-Guided Fractionation Leads to the Detection of Cholic Acid Generated by the Rare Thalassomonas sp.</title>
        <authorList>
            <person name="Pheiffer F."/>
            <person name="Schneider Y.K."/>
            <person name="Hansen E.H."/>
            <person name="Andersen J.H."/>
            <person name="Isaksson J."/>
            <person name="Busche T."/>
            <person name="R C."/>
            <person name="Kalinowski J."/>
            <person name="Zyl L.V."/>
            <person name="Trindade M."/>
        </authorList>
    </citation>
    <scope>NUCLEOTIDE SEQUENCE [LARGE SCALE GENOMIC DNA]</scope>
    <source>
        <strain evidence="1 2">A5K-106</strain>
    </source>
</reference>
<proteinExistence type="predicted"/>
<dbReference type="RefSeq" id="WP_044836114.1">
    <property type="nucleotide sequence ID" value="NZ_CP059735.1"/>
</dbReference>
<evidence type="ECO:0000313" key="2">
    <source>
        <dbReference type="Proteomes" id="UP000032568"/>
    </source>
</evidence>
<organism evidence="1 2">
    <name type="scientific">Thalassomonas actiniarum</name>
    <dbReference type="NCBI Taxonomy" id="485447"/>
    <lineage>
        <taxon>Bacteria</taxon>
        <taxon>Pseudomonadati</taxon>
        <taxon>Pseudomonadota</taxon>
        <taxon>Gammaproteobacteria</taxon>
        <taxon>Alteromonadales</taxon>
        <taxon>Colwelliaceae</taxon>
        <taxon>Thalassomonas</taxon>
    </lineage>
</organism>
<evidence type="ECO:0000313" key="1">
    <source>
        <dbReference type="EMBL" id="WDD98367.1"/>
    </source>
</evidence>
<dbReference type="KEGG" id="tact:SG35_024365"/>